<sequence length="39" mass="4216">MVSTPIGELKPNLTQEQKDKLGYSGGQLNVDQAVLSSLR</sequence>
<feature type="region of interest" description="Disordered" evidence="1">
    <location>
        <begin position="1"/>
        <end position="24"/>
    </location>
</feature>
<dbReference type="KEGG" id="ptc:phytr_2680"/>
<keyword evidence="3" id="KW-1185">Reference proteome</keyword>
<name>A0A2P1P7I3_9RICK</name>
<evidence type="ECO:0000256" key="1">
    <source>
        <dbReference type="SAM" id="MobiDB-lite"/>
    </source>
</evidence>
<evidence type="ECO:0000313" key="3">
    <source>
        <dbReference type="Proteomes" id="UP000241762"/>
    </source>
</evidence>
<dbReference type="Proteomes" id="UP000241762">
    <property type="component" value="Chromosome"/>
</dbReference>
<proteinExistence type="predicted"/>
<dbReference type="AlphaFoldDB" id="A0A2P1P7I3"/>
<dbReference type="EMBL" id="CP027845">
    <property type="protein sequence ID" value="AVP87224.1"/>
    <property type="molecule type" value="Genomic_DNA"/>
</dbReference>
<accession>A0A2P1P7I3</accession>
<reference evidence="2 3" key="1">
    <citation type="submission" date="2018-03" db="EMBL/GenBank/DDBJ databases">
        <title>A gene transfer event suggests a long-term partnership between eustigmatophyte algae and a novel lineage of endosymbiotic bacteria.</title>
        <authorList>
            <person name="Yurchenko T."/>
            <person name="Sevcikova T."/>
            <person name="Pribyl P."/>
            <person name="El Karkouri K."/>
            <person name="Klimes V."/>
            <person name="Amaral R."/>
            <person name="Zbrankova V."/>
            <person name="Kim E."/>
            <person name="Raoult D."/>
            <person name="Santos L.M.A."/>
            <person name="Elias M."/>
        </authorList>
    </citation>
    <scope>NUCLEOTIDE SEQUENCE [LARGE SCALE GENOMIC DNA]</scope>
    <source>
        <strain evidence="2">CCALA 838</strain>
    </source>
</reference>
<evidence type="ECO:0000313" key="2">
    <source>
        <dbReference type="EMBL" id="AVP87224.1"/>
    </source>
</evidence>
<gene>
    <name evidence="2" type="ORF">phytr_2680</name>
</gene>
<organism evidence="2 3">
    <name type="scientific">Candidatus Phycorickettsia trachydisci</name>
    <dbReference type="NCBI Taxonomy" id="2115978"/>
    <lineage>
        <taxon>Bacteria</taxon>
        <taxon>Pseudomonadati</taxon>
        <taxon>Pseudomonadota</taxon>
        <taxon>Alphaproteobacteria</taxon>
        <taxon>Rickettsiales</taxon>
        <taxon>Rickettsiaceae</taxon>
        <taxon>Candidatus Phycorickettsia</taxon>
    </lineage>
</organism>
<protein>
    <submittedName>
        <fullName evidence="2">Uncharacterized protein</fullName>
    </submittedName>
</protein>